<dbReference type="EMBL" id="BAABHJ010000006">
    <property type="protein sequence ID" value="GAA4607699.1"/>
    <property type="molecule type" value="Genomic_DNA"/>
</dbReference>
<protein>
    <recommendedName>
        <fullName evidence="1">DUF5753 domain-containing protein</fullName>
    </recommendedName>
</protein>
<gene>
    <name evidence="2" type="ORF">GCM10023195_29510</name>
</gene>
<organism evidence="2 3">
    <name type="scientific">Actinoallomurus liliacearum</name>
    <dbReference type="NCBI Taxonomy" id="1080073"/>
    <lineage>
        <taxon>Bacteria</taxon>
        <taxon>Bacillati</taxon>
        <taxon>Actinomycetota</taxon>
        <taxon>Actinomycetes</taxon>
        <taxon>Streptosporangiales</taxon>
        <taxon>Thermomonosporaceae</taxon>
        <taxon>Actinoallomurus</taxon>
    </lineage>
</organism>
<comment type="caution">
    <text evidence="2">The sequence shown here is derived from an EMBL/GenBank/DDBJ whole genome shotgun (WGS) entry which is preliminary data.</text>
</comment>
<accession>A0ABP8TKD2</accession>
<keyword evidence="3" id="KW-1185">Reference proteome</keyword>
<name>A0ABP8TKD2_9ACTN</name>
<sequence>MKEQLAHLLEMAQRPNIGIQVIPAGAPVYVSSGFALLGQADGTNVAYVDGAAGHGQLIRPPQQVHRLAVRFDQIRGDALPVSDSEKLICALMEQM</sequence>
<dbReference type="Proteomes" id="UP001500212">
    <property type="component" value="Unassembled WGS sequence"/>
</dbReference>
<evidence type="ECO:0000313" key="2">
    <source>
        <dbReference type="EMBL" id="GAA4607699.1"/>
    </source>
</evidence>
<evidence type="ECO:0000313" key="3">
    <source>
        <dbReference type="Proteomes" id="UP001500212"/>
    </source>
</evidence>
<evidence type="ECO:0000259" key="1">
    <source>
        <dbReference type="Pfam" id="PF19054"/>
    </source>
</evidence>
<proteinExistence type="predicted"/>
<dbReference type="RefSeq" id="WP_345353858.1">
    <property type="nucleotide sequence ID" value="NZ_BAABHJ010000006.1"/>
</dbReference>
<reference evidence="3" key="1">
    <citation type="journal article" date="2019" name="Int. J. Syst. Evol. Microbiol.">
        <title>The Global Catalogue of Microorganisms (GCM) 10K type strain sequencing project: providing services to taxonomists for standard genome sequencing and annotation.</title>
        <authorList>
            <consortium name="The Broad Institute Genomics Platform"/>
            <consortium name="The Broad Institute Genome Sequencing Center for Infectious Disease"/>
            <person name="Wu L."/>
            <person name="Ma J."/>
        </authorList>
    </citation>
    <scope>NUCLEOTIDE SEQUENCE [LARGE SCALE GENOMIC DNA]</scope>
    <source>
        <strain evidence="3">JCM 17938</strain>
    </source>
</reference>
<dbReference type="Pfam" id="PF19054">
    <property type="entry name" value="DUF5753"/>
    <property type="match status" value="1"/>
</dbReference>
<feature type="domain" description="DUF5753" evidence="1">
    <location>
        <begin position="1"/>
        <end position="88"/>
    </location>
</feature>
<dbReference type="InterPro" id="IPR043917">
    <property type="entry name" value="DUF5753"/>
</dbReference>